<dbReference type="AlphaFoldDB" id="A0A1H1XTF6"/>
<dbReference type="EMBL" id="LT629740">
    <property type="protein sequence ID" value="SDT12473.1"/>
    <property type="molecule type" value="Genomic_DNA"/>
</dbReference>
<evidence type="ECO:0000313" key="2">
    <source>
        <dbReference type="Proteomes" id="UP000199679"/>
    </source>
</evidence>
<keyword evidence="2" id="KW-1185">Reference proteome</keyword>
<dbReference type="RefSeq" id="WP_091373134.1">
    <property type="nucleotide sequence ID" value="NZ_LT629740.1"/>
</dbReference>
<dbReference type="OrthoDB" id="789706at2"/>
<reference evidence="1 2" key="1">
    <citation type="submission" date="2016-10" db="EMBL/GenBank/DDBJ databases">
        <authorList>
            <person name="de Groot N.N."/>
        </authorList>
    </citation>
    <scope>NUCLEOTIDE SEQUENCE [LARGE SCALE GENOMIC DNA]</scope>
    <source>
        <strain evidence="1 2">MP1X4</strain>
    </source>
</reference>
<evidence type="ECO:0000313" key="1">
    <source>
        <dbReference type="EMBL" id="SDT12473.1"/>
    </source>
</evidence>
<gene>
    <name evidence="1" type="ORF">SAMN05216490_2541</name>
</gene>
<proteinExistence type="predicted"/>
<protein>
    <submittedName>
        <fullName evidence="1">Uncharacterized protein</fullName>
    </submittedName>
</protein>
<sequence>MVGEERFLLRASRNTLLDVVLNDVGGTYPLTDLPLKAESDIVFYDEPAGLVLGYSQSDVKYQVYEDIEHRTPQNGTGAELILLTLPLKVQAHAFRVKAIKRYGKTLDSALLQTILITIGVNRGLEIVAEKPIITYGEKAALIIKNTQKNARYAIFFEYNAADTASMAQQIALEDDVFPDELPTAGLKEQLPDNCKRYLVSKSKLSKNGGDIRIETQYGLRENLYLKVWVFDEDTRQVGILLKTTHIVVTPNVNLPATWYSLANNENVNKSGAINYSGKVGIRLQQTQKSANYFIYLGGIDTDAPDRSAGELLTAMVAGTGEQLDMPLPIAIKEDTLVTIRVNKPTLDLESELIATVMIAAYPDTNRKFSLINEPSDDERVVIIRIDDPQRGIIYQLRDAERKKAVSEPFFYHRNQGVGYMRVSKNREGLKSKNGAAIEDEWLKGQFVVGNCNPGNEPENAEVLLTLNKKNKPEAVEITATKSTTGFAVVIGVIDLKDQ</sequence>
<dbReference type="Proteomes" id="UP000199679">
    <property type="component" value="Chromosome I"/>
</dbReference>
<accession>A0A1H1XTF6</accession>
<organism evidence="1 2">
    <name type="scientific">Mucilaginibacter mallensis</name>
    <dbReference type="NCBI Taxonomy" id="652787"/>
    <lineage>
        <taxon>Bacteria</taxon>
        <taxon>Pseudomonadati</taxon>
        <taxon>Bacteroidota</taxon>
        <taxon>Sphingobacteriia</taxon>
        <taxon>Sphingobacteriales</taxon>
        <taxon>Sphingobacteriaceae</taxon>
        <taxon>Mucilaginibacter</taxon>
    </lineage>
</organism>
<name>A0A1H1XTF6_MUCMA</name>
<dbReference type="STRING" id="652787.SAMN05216490_2541"/>